<dbReference type="RefSeq" id="WP_038241362.1">
    <property type="nucleotide sequence ID" value="NZ_CP026847.1"/>
</dbReference>
<feature type="transmembrane region" description="Helical" evidence="9">
    <location>
        <begin position="12"/>
        <end position="32"/>
    </location>
</feature>
<dbReference type="PIRSF" id="PIRSF005091">
    <property type="entry name" value="Mmb_sulf_HI1246"/>
    <property type="match status" value="1"/>
</dbReference>
<proteinExistence type="inferred from homology"/>
<comment type="pathway">
    <text evidence="2">Cell wall biogenesis; lipoteichoic acid biosynthesis.</text>
</comment>
<gene>
    <name evidence="11" type="ORF">FY536_03950</name>
</gene>
<keyword evidence="7 9" id="KW-0472">Membrane</keyword>
<feature type="transmembrane region" description="Helical" evidence="9">
    <location>
        <begin position="159"/>
        <end position="179"/>
    </location>
</feature>
<evidence type="ECO:0000256" key="4">
    <source>
        <dbReference type="ARBA" id="ARBA00022475"/>
    </source>
</evidence>
<evidence type="ECO:0000256" key="3">
    <source>
        <dbReference type="ARBA" id="ARBA00009983"/>
    </source>
</evidence>
<dbReference type="InterPro" id="IPR000917">
    <property type="entry name" value="Sulfatase_N"/>
</dbReference>
<dbReference type="Pfam" id="PF00884">
    <property type="entry name" value="Sulfatase"/>
    <property type="match status" value="1"/>
</dbReference>
<dbReference type="Gene3D" id="3.30.1120.170">
    <property type="match status" value="1"/>
</dbReference>
<keyword evidence="12" id="KW-1185">Reference proteome</keyword>
<evidence type="ECO:0000313" key="11">
    <source>
        <dbReference type="EMBL" id="QNT64477.1"/>
    </source>
</evidence>
<protein>
    <submittedName>
        <fullName evidence="11">LTA synthase family protein</fullName>
    </submittedName>
</protein>
<evidence type="ECO:0000256" key="7">
    <source>
        <dbReference type="ARBA" id="ARBA00023136"/>
    </source>
</evidence>
<comment type="similarity">
    <text evidence="3">Belongs to the LTA synthase family.</text>
</comment>
<dbReference type="InterPro" id="IPR017850">
    <property type="entry name" value="Alkaline_phosphatase_core_sf"/>
</dbReference>
<evidence type="ECO:0000256" key="9">
    <source>
        <dbReference type="SAM" id="Phobius"/>
    </source>
</evidence>
<organism evidence="11 12">
    <name type="scientific">Weissella koreensis</name>
    <dbReference type="NCBI Taxonomy" id="165096"/>
    <lineage>
        <taxon>Bacteria</taxon>
        <taxon>Bacillati</taxon>
        <taxon>Bacillota</taxon>
        <taxon>Bacilli</taxon>
        <taxon>Lactobacillales</taxon>
        <taxon>Lactobacillaceae</taxon>
        <taxon>Weissella</taxon>
    </lineage>
</organism>
<evidence type="ECO:0000313" key="12">
    <source>
        <dbReference type="Proteomes" id="UP000516446"/>
    </source>
</evidence>
<evidence type="ECO:0000256" key="5">
    <source>
        <dbReference type="ARBA" id="ARBA00022692"/>
    </source>
</evidence>
<feature type="transmembrane region" description="Helical" evidence="9">
    <location>
        <begin position="131"/>
        <end position="147"/>
    </location>
</feature>
<comment type="subcellular location">
    <subcellularLocation>
        <location evidence="1">Cell membrane</location>
        <topology evidence="1">Multi-pass membrane protein</topology>
    </subcellularLocation>
</comment>
<feature type="domain" description="Sulfatase N-terminal" evidence="10">
    <location>
        <begin position="253"/>
        <end position="551"/>
    </location>
</feature>
<feature type="compositionally biased region" description="Basic and acidic residues" evidence="8">
    <location>
        <begin position="690"/>
        <end position="700"/>
    </location>
</feature>
<reference evidence="11 12" key="1">
    <citation type="submission" date="2019-08" db="EMBL/GenBank/DDBJ databases">
        <authorList>
            <person name="Chang H.C."/>
            <person name="Mun S.Y."/>
        </authorList>
    </citation>
    <scope>NUCLEOTIDE SEQUENCE [LARGE SCALE GENOMIC DNA]</scope>
    <source>
        <strain evidence="11 12">SK</strain>
    </source>
</reference>
<dbReference type="SUPFAM" id="SSF53649">
    <property type="entry name" value="Alkaline phosphatase-like"/>
    <property type="match status" value="1"/>
</dbReference>
<keyword evidence="4" id="KW-1003">Cell membrane</keyword>
<feature type="region of interest" description="Disordered" evidence="8">
    <location>
        <begin position="677"/>
        <end position="724"/>
    </location>
</feature>
<dbReference type="PANTHER" id="PTHR47371:SF3">
    <property type="entry name" value="PHOSPHOGLYCEROL TRANSFERASE I"/>
    <property type="match status" value="1"/>
</dbReference>
<dbReference type="AlphaFoldDB" id="A0A7H1MLZ1"/>
<name>A0A7H1MLZ1_9LACO</name>
<sequence length="724" mass="82649">MRHYGRFDWIKSRLGFIILLVLLFWLKSMMAYVLDFNLFSGSSVIQVITIILNPLPLPLLFIGLAFYFRKSRYFYPIAIVMAFINTLLLYLNVIYYREFTDFMSVSTMLGYNKVNQGLSASGLALANFHDIFFWLDFVVIIGLFLFKKIKADNESPNKFMSFAFSTLGIFLFMLTLTLGEIDRPQLIGRQFDSNYMVKYLGIDAFTISDGVRLRNINRERNSVKKTDVQKALDYIDDHNLSDVTKYQGVAKGKNVFVIHLESFQQFVIDMQLNGQEVTPFLNSLYHSDSTLSFSNFFNQVGQGKTSDAENMLETGTFGLPSGSLFASHGSDQTFQAMPAILHQTQNYSSAVFHGNNASFWNRNNVYKNMGYQYFFDASYYDTSGDKAMGYGLKDKLLFNDSIKYLERLQQPFYAKYITVTNHFPYALDDRDKDANFQTASTDSDVVNGYFETNHYLDQSIKEFYDYLDKSGLADNSMIVLYGDHYGISNSENKSLAPVIGKSADDWTDWDNQQLQRVPFMVNMPGWHGGGIKDTYGGEVDVMPTLLRLLGVKNAKQYVNVGQNLLDSKKEQIVAFRNNNWITPEYSRAGDEIYDSNGKVLKKLTTKQQAKVDKIQEKVNKQLSVSDSINQKDLLRFYTPKKFKPIQAQKYNYAHGLGKLENLSVKLGDNATDLYHKNGDKSTVDLYQTDAPEKSEPRSDTSRITQQNPDDVDKHDAGADNEPNP</sequence>
<evidence type="ECO:0000256" key="8">
    <source>
        <dbReference type="SAM" id="MobiDB-lite"/>
    </source>
</evidence>
<dbReference type="PANTHER" id="PTHR47371">
    <property type="entry name" value="LIPOTEICHOIC ACID SYNTHASE"/>
    <property type="match status" value="1"/>
</dbReference>
<evidence type="ECO:0000256" key="2">
    <source>
        <dbReference type="ARBA" id="ARBA00004936"/>
    </source>
</evidence>
<dbReference type="InterPro" id="IPR050448">
    <property type="entry name" value="OpgB/LTA_synthase_biosynth"/>
</dbReference>
<keyword evidence="5 9" id="KW-0812">Transmembrane</keyword>
<dbReference type="GO" id="GO:0005886">
    <property type="term" value="C:plasma membrane"/>
    <property type="evidence" value="ECO:0007669"/>
    <property type="project" value="UniProtKB-SubCell"/>
</dbReference>
<feature type="transmembrane region" description="Helical" evidence="9">
    <location>
        <begin position="73"/>
        <end position="96"/>
    </location>
</feature>
<evidence type="ECO:0000259" key="10">
    <source>
        <dbReference type="Pfam" id="PF00884"/>
    </source>
</evidence>
<dbReference type="Proteomes" id="UP000516446">
    <property type="component" value="Chromosome"/>
</dbReference>
<feature type="transmembrane region" description="Helical" evidence="9">
    <location>
        <begin position="44"/>
        <end position="66"/>
    </location>
</feature>
<dbReference type="EMBL" id="CP043431">
    <property type="protein sequence ID" value="QNT64477.1"/>
    <property type="molecule type" value="Genomic_DNA"/>
</dbReference>
<dbReference type="CDD" id="cd16015">
    <property type="entry name" value="LTA_synthase"/>
    <property type="match status" value="1"/>
</dbReference>
<keyword evidence="6 9" id="KW-1133">Transmembrane helix</keyword>
<dbReference type="InterPro" id="IPR012160">
    <property type="entry name" value="LtaS-like"/>
</dbReference>
<accession>A0A7H1MLZ1</accession>
<dbReference type="Gene3D" id="3.40.720.10">
    <property type="entry name" value="Alkaline Phosphatase, subunit A"/>
    <property type="match status" value="1"/>
</dbReference>
<evidence type="ECO:0000256" key="1">
    <source>
        <dbReference type="ARBA" id="ARBA00004651"/>
    </source>
</evidence>
<evidence type="ECO:0000256" key="6">
    <source>
        <dbReference type="ARBA" id="ARBA00022989"/>
    </source>
</evidence>